<dbReference type="PANTHER" id="PTHR37973:SF3">
    <property type="entry name" value="CHONDROITIN PROTEOGLYCAN 3-RELATED"/>
    <property type="match status" value="1"/>
</dbReference>
<dbReference type="STRING" id="29172.A0A0D8XQ14"/>
<dbReference type="InterPro" id="IPR039260">
    <property type="entry name" value="Cpg-3"/>
</dbReference>
<dbReference type="Proteomes" id="UP000053766">
    <property type="component" value="Unassembled WGS sequence"/>
</dbReference>
<sequence length="195" mass="21150">MLYSFVLALMYNFAMNGFRAPMTFATPVAMENSAPSAAPAVYLDRINTVNVAKSTIVEQDDSDGFGTKENNAEEISEEITNDTRTKLANTCKPFTVCYSESDCFGGRCMGSFVGTCNCNACLDLWLCESDEACGGLKGSCNNITKTCDCNAGYKAAGFPFFIDAVRGLCNRKSCDQNNNAERCYGLPCHFGRCSC</sequence>
<dbReference type="OrthoDB" id="5816387at2759"/>
<dbReference type="PANTHER" id="PTHR37973">
    <property type="entry name" value="CHONDROITIN PROTEOGLYCAN 3"/>
    <property type="match status" value="1"/>
</dbReference>
<protein>
    <recommendedName>
        <fullName evidence="3">Chondroitin proteoglycan 3</fullName>
    </recommendedName>
</protein>
<proteinExistence type="predicted"/>
<gene>
    <name evidence="1" type="ORF">DICVIV_07237</name>
</gene>
<evidence type="ECO:0008006" key="3">
    <source>
        <dbReference type="Google" id="ProtNLM"/>
    </source>
</evidence>
<reference evidence="1 2" key="1">
    <citation type="submission" date="2013-11" db="EMBL/GenBank/DDBJ databases">
        <title>Draft genome of the bovine lungworm Dictyocaulus viviparus.</title>
        <authorList>
            <person name="Mitreva M."/>
        </authorList>
    </citation>
    <scope>NUCLEOTIDE SEQUENCE [LARGE SCALE GENOMIC DNA]</scope>
    <source>
        <strain evidence="1 2">HannoverDv2000</strain>
    </source>
</reference>
<dbReference type="EMBL" id="KN716339">
    <property type="protein sequence ID" value="KJH46713.1"/>
    <property type="molecule type" value="Genomic_DNA"/>
</dbReference>
<evidence type="ECO:0000313" key="1">
    <source>
        <dbReference type="EMBL" id="KJH46713.1"/>
    </source>
</evidence>
<organism evidence="1 2">
    <name type="scientific">Dictyocaulus viviparus</name>
    <name type="common">Bovine lungworm</name>
    <dbReference type="NCBI Taxonomy" id="29172"/>
    <lineage>
        <taxon>Eukaryota</taxon>
        <taxon>Metazoa</taxon>
        <taxon>Ecdysozoa</taxon>
        <taxon>Nematoda</taxon>
        <taxon>Chromadorea</taxon>
        <taxon>Rhabditida</taxon>
        <taxon>Rhabditina</taxon>
        <taxon>Rhabditomorpha</taxon>
        <taxon>Strongyloidea</taxon>
        <taxon>Metastrongylidae</taxon>
        <taxon>Dictyocaulus</taxon>
    </lineage>
</organism>
<name>A0A0D8XQ14_DICVI</name>
<reference evidence="2" key="2">
    <citation type="journal article" date="2016" name="Sci. Rep.">
        <title>Dictyocaulus viviparus genome, variome and transcriptome elucidate lungworm biology and support future intervention.</title>
        <authorList>
            <person name="McNulty S.N."/>
            <person name="Strube C."/>
            <person name="Rosa B.A."/>
            <person name="Martin J.C."/>
            <person name="Tyagi R."/>
            <person name="Choi Y.J."/>
            <person name="Wang Q."/>
            <person name="Hallsworth Pepin K."/>
            <person name="Zhang X."/>
            <person name="Ozersky P."/>
            <person name="Wilson R.K."/>
            <person name="Sternberg P.W."/>
            <person name="Gasser R.B."/>
            <person name="Mitreva M."/>
        </authorList>
    </citation>
    <scope>NUCLEOTIDE SEQUENCE [LARGE SCALE GENOMIC DNA]</scope>
    <source>
        <strain evidence="2">HannoverDv2000</strain>
    </source>
</reference>
<accession>A0A0D8XQ14</accession>
<evidence type="ECO:0000313" key="2">
    <source>
        <dbReference type="Proteomes" id="UP000053766"/>
    </source>
</evidence>
<keyword evidence="2" id="KW-1185">Reference proteome</keyword>
<dbReference type="AlphaFoldDB" id="A0A0D8XQ14"/>